<keyword evidence="5" id="KW-0472">Membrane</keyword>
<dbReference type="InterPro" id="IPR001503">
    <property type="entry name" value="Glyco_trans_10"/>
</dbReference>
<evidence type="ECO:0000256" key="5">
    <source>
        <dbReference type="RuleBase" id="RU003832"/>
    </source>
</evidence>
<evidence type="ECO:0000313" key="9">
    <source>
        <dbReference type="EMBL" id="CAK0732602.1"/>
    </source>
</evidence>
<proteinExistence type="inferred from homology"/>
<dbReference type="Gene3D" id="3.40.50.11660">
    <property type="entry name" value="Glycosyl transferase family 10, C-terminal domain"/>
    <property type="match status" value="1"/>
</dbReference>
<evidence type="ECO:0000256" key="1">
    <source>
        <dbReference type="ARBA" id="ARBA00004922"/>
    </source>
</evidence>
<dbReference type="SUPFAM" id="SSF53756">
    <property type="entry name" value="UDP-Glycosyltransferase/glycogen phosphorylase"/>
    <property type="match status" value="1"/>
</dbReference>
<dbReference type="GO" id="GO:0008417">
    <property type="term" value="F:fucosyltransferase activity"/>
    <property type="evidence" value="ECO:0007669"/>
    <property type="project" value="InterPro"/>
</dbReference>
<evidence type="ECO:0000256" key="2">
    <source>
        <dbReference type="ARBA" id="ARBA00008919"/>
    </source>
</evidence>
<comment type="pathway">
    <text evidence="1">Protein modification; protein glycosylation.</text>
</comment>
<dbReference type="GO" id="GO:0032580">
    <property type="term" value="C:Golgi cisterna membrane"/>
    <property type="evidence" value="ECO:0007669"/>
    <property type="project" value="UniProtKB-SubCell"/>
</dbReference>
<evidence type="ECO:0000256" key="6">
    <source>
        <dbReference type="SAM" id="MobiDB-lite"/>
    </source>
</evidence>
<organism evidence="9 10">
    <name type="scientific">Coccomyxa viridis</name>
    <dbReference type="NCBI Taxonomy" id="1274662"/>
    <lineage>
        <taxon>Eukaryota</taxon>
        <taxon>Viridiplantae</taxon>
        <taxon>Chlorophyta</taxon>
        <taxon>core chlorophytes</taxon>
        <taxon>Trebouxiophyceae</taxon>
        <taxon>Trebouxiophyceae incertae sedis</taxon>
        <taxon>Coccomyxaceae</taxon>
        <taxon>Coccomyxa</taxon>
    </lineage>
</organism>
<dbReference type="PANTHER" id="PTHR11929">
    <property type="entry name" value="ALPHA- 1,3 -FUCOSYLTRANSFERASE"/>
    <property type="match status" value="1"/>
</dbReference>
<dbReference type="Pfam" id="PF00852">
    <property type="entry name" value="Glyco_transf_10"/>
    <property type="match status" value="1"/>
</dbReference>
<evidence type="ECO:0000259" key="8">
    <source>
        <dbReference type="Pfam" id="PF00852"/>
    </source>
</evidence>
<evidence type="ECO:0000256" key="7">
    <source>
        <dbReference type="SAM" id="SignalP"/>
    </source>
</evidence>
<accession>A0AAV1HQM1</accession>
<dbReference type="EMBL" id="CAUYUE010000001">
    <property type="protein sequence ID" value="CAK0732602.1"/>
    <property type="molecule type" value="Genomic_DNA"/>
</dbReference>
<evidence type="ECO:0000256" key="4">
    <source>
        <dbReference type="ARBA" id="ARBA00022679"/>
    </source>
</evidence>
<dbReference type="InterPro" id="IPR038577">
    <property type="entry name" value="GT10-like_C_sf"/>
</dbReference>
<feature type="region of interest" description="Disordered" evidence="6">
    <location>
        <begin position="73"/>
        <end position="100"/>
    </location>
</feature>
<gene>
    <name evidence="9" type="ORF">CVIRNUC_000154</name>
</gene>
<name>A0AAV1HQM1_9CHLO</name>
<feature type="chain" id="PRO_5043651207" description="Fucosyltransferase" evidence="7">
    <location>
        <begin position="23"/>
        <end position="652"/>
    </location>
</feature>
<keyword evidence="5" id="KW-0812">Transmembrane</keyword>
<dbReference type="AlphaFoldDB" id="A0AAV1HQM1"/>
<feature type="signal peptide" evidence="7">
    <location>
        <begin position="1"/>
        <end position="22"/>
    </location>
</feature>
<comment type="caution">
    <text evidence="9">The sequence shown here is derived from an EMBL/GenBank/DDBJ whole genome shotgun (WGS) entry which is preliminary data.</text>
</comment>
<dbReference type="EC" id="2.4.1.-" evidence="5"/>
<keyword evidence="5" id="KW-0333">Golgi apparatus</keyword>
<comment type="similarity">
    <text evidence="2 5">Belongs to the glycosyltransferase 10 family.</text>
</comment>
<evidence type="ECO:0000256" key="3">
    <source>
        <dbReference type="ARBA" id="ARBA00022676"/>
    </source>
</evidence>
<reference evidence="9 10" key="1">
    <citation type="submission" date="2023-10" db="EMBL/GenBank/DDBJ databases">
        <authorList>
            <person name="Maclean D."/>
            <person name="Macfadyen A."/>
        </authorList>
    </citation>
    <scope>NUCLEOTIDE SEQUENCE [LARGE SCALE GENOMIC DNA]</scope>
</reference>
<feature type="domain" description="Fucosyltransferase C-terminal" evidence="8">
    <location>
        <begin position="350"/>
        <end position="517"/>
    </location>
</feature>
<dbReference type="Proteomes" id="UP001314263">
    <property type="component" value="Unassembled WGS sequence"/>
</dbReference>
<dbReference type="PANTHER" id="PTHR11929:SF220">
    <property type="entry name" value="FUCOSYLTRANSFERASE"/>
    <property type="match status" value="1"/>
</dbReference>
<dbReference type="InterPro" id="IPR055270">
    <property type="entry name" value="Glyco_tran_10_C"/>
</dbReference>
<keyword evidence="4 5" id="KW-0808">Transferase</keyword>
<keyword evidence="7" id="KW-0732">Signal</keyword>
<keyword evidence="10" id="KW-1185">Reference proteome</keyword>
<keyword evidence="3 5" id="KW-0328">Glycosyltransferase</keyword>
<evidence type="ECO:0000313" key="10">
    <source>
        <dbReference type="Proteomes" id="UP001314263"/>
    </source>
</evidence>
<comment type="subcellular location">
    <subcellularLocation>
        <location evidence="5">Golgi apparatus</location>
        <location evidence="5">Golgi stack membrane</location>
        <topology evidence="5">Single-pass type II membrane protein</topology>
    </subcellularLocation>
</comment>
<sequence length="652" mass="70795">MQRPPTVWVLITVVLLVLLADSFWTSQQLSVLLGRQPAKYPQHDANASVPLHLRIRIRGHGVRVKDKAIGTSPVGSAASLGSSRETDTAGQPHGDMLIGSSWADRSSQHYSSGQSLNAQEAVSLSDARPSLASNGLRVSQGLAAAASSRAHAAPKGKVAKGTRRPGDFSLLGSWAPVVPKAVNRTGRTIPEKPSAAMLAFAAAPAQQPPAGMTCEAWLLSADQRRYNRDFDAVPVTVLADIFGGSGVQSNCSVPCTVALTAPSSPLTADTPEGTVPAFDAYPAMLFPDQKPAHFGLSYYRHMESLTNYPDRAPEVLYASGIAIIMSHQLSSDAPATYLSWPEYDFMRPPQHKTAEAVAFISNCGAQSFRLDAVRQLSQVIKVDSYGVCEQNMQQPDASKDDVLPLAHFTLAFENSQEEDYVTEKFAQALTAGSVPVVIGAPNIEEFAVAPHSMIVLRSKEDIAEAGLTIQRLLQNSTAYKEMLEWKSRGPQDSFIALVDINAVHSNCRLCIKVADMIRAQEDVAMPVRPCKCMRSASGTTAHHILVRERGGFRFRDIFLEDTDLTTQGLHAAIHSAFSGHQPVWRQQRPDFLAQRQVREGKRPQDGLSIYRVYELGTSQRAALYGGADLDSDSKVRTAVQQNACLQLEVVFL</sequence>
<protein>
    <recommendedName>
        <fullName evidence="5">Fucosyltransferase</fullName>
        <ecNumber evidence="5">2.4.1.-</ecNumber>
    </recommendedName>
</protein>